<dbReference type="PANTHER" id="PTHR43313:SF36">
    <property type="entry name" value="D-BETA-HYDROXYBUTYRATE DEHYDROGENASE, MITOCHONDRIAL"/>
    <property type="match status" value="1"/>
</dbReference>
<gene>
    <name evidence="1" type="ORF">PYX00_001894</name>
</gene>
<organism evidence="1">
    <name type="scientific">Menopon gallinae</name>
    <name type="common">poultry shaft louse</name>
    <dbReference type="NCBI Taxonomy" id="328185"/>
    <lineage>
        <taxon>Eukaryota</taxon>
        <taxon>Metazoa</taxon>
        <taxon>Ecdysozoa</taxon>
        <taxon>Arthropoda</taxon>
        <taxon>Hexapoda</taxon>
        <taxon>Insecta</taxon>
        <taxon>Pterygota</taxon>
        <taxon>Neoptera</taxon>
        <taxon>Paraneoptera</taxon>
        <taxon>Psocodea</taxon>
        <taxon>Troctomorpha</taxon>
        <taxon>Phthiraptera</taxon>
        <taxon>Amblycera</taxon>
        <taxon>Menoponidae</taxon>
        <taxon>Menopon</taxon>
    </lineage>
</organism>
<evidence type="ECO:0000313" key="1">
    <source>
        <dbReference type="EMBL" id="KAL0280669.1"/>
    </source>
</evidence>
<reference evidence="1" key="1">
    <citation type="journal article" date="2024" name="Gigascience">
        <title>Chromosome-level genome of the poultry shaft louse Menopon gallinae provides insight into the host-switching and adaptive evolution of parasitic lice.</title>
        <authorList>
            <person name="Xu Y."/>
            <person name="Ma L."/>
            <person name="Liu S."/>
            <person name="Liang Y."/>
            <person name="Liu Q."/>
            <person name="He Z."/>
            <person name="Tian L."/>
            <person name="Duan Y."/>
            <person name="Cai W."/>
            <person name="Li H."/>
            <person name="Song F."/>
        </authorList>
    </citation>
    <scope>NUCLEOTIDE SEQUENCE</scope>
    <source>
        <strain evidence="1">Cailab_2023a</strain>
    </source>
</reference>
<dbReference type="SUPFAM" id="SSF51735">
    <property type="entry name" value="NAD(P)-binding Rossmann-fold domains"/>
    <property type="match status" value="1"/>
</dbReference>
<accession>A0AAW2IEU9</accession>
<name>A0AAW2IEU9_9NEOP</name>
<dbReference type="InterPro" id="IPR002347">
    <property type="entry name" value="SDR_fam"/>
</dbReference>
<dbReference type="InterPro" id="IPR036291">
    <property type="entry name" value="NAD(P)-bd_dom_sf"/>
</dbReference>
<dbReference type="EMBL" id="JARGDH010000001">
    <property type="protein sequence ID" value="KAL0280669.1"/>
    <property type="molecule type" value="Genomic_DNA"/>
</dbReference>
<dbReference type="Pfam" id="PF00106">
    <property type="entry name" value="adh_short"/>
    <property type="match status" value="1"/>
</dbReference>
<dbReference type="Gene3D" id="3.40.50.720">
    <property type="entry name" value="NAD(P)-binding Rossmann-like Domain"/>
    <property type="match status" value="1"/>
</dbReference>
<protein>
    <submittedName>
        <fullName evidence="1">Uncharacterized protein</fullName>
    </submittedName>
</protein>
<comment type="caution">
    <text evidence="1">The sequence shown here is derived from an EMBL/GenBank/DDBJ whole genome shotgun (WGS) entry which is preliminary data.</text>
</comment>
<dbReference type="GO" id="GO:0008202">
    <property type="term" value="P:steroid metabolic process"/>
    <property type="evidence" value="ECO:0007669"/>
    <property type="project" value="TreeGrafter"/>
</dbReference>
<dbReference type="GO" id="GO:0016491">
    <property type="term" value="F:oxidoreductase activity"/>
    <property type="evidence" value="ECO:0007669"/>
    <property type="project" value="TreeGrafter"/>
</dbReference>
<sequence length="340" mass="37704">MDDQTAFVLALQLIALCTVVSALILYLMCKIPRNYFSAFSEDGALTYQNIGGGKAVLITSMDNYLGMHLAYHLSTRGFRVFAGVKPSGFEAEHQQDSSQSQSIARKIVEAKWKHFETFCKKEENESLGNLVTLPLDVCREDLLHEAVGLIRRHLPAGEDGLWAVINTAGLPCRNRLDGQDAAYWDAVLKLNVTGTLKVSKTFMPLLRNKKGRLINLGAKMSDNQEESQTPVAHTASRYAVEGASAALRNEMKHLGINVITLHPEGLPITKLFSAPSKSQVTENDRYADCEISVLPAAALEVVEEVLLTDAPKASYSLTKRMRYFRLKEKMINFTNSIQIV</sequence>
<dbReference type="PANTHER" id="PTHR43313">
    <property type="entry name" value="SHORT-CHAIN DEHYDROGENASE/REDUCTASE FAMILY 9C"/>
    <property type="match status" value="1"/>
</dbReference>
<dbReference type="AlphaFoldDB" id="A0AAW2IEU9"/>
<proteinExistence type="predicted"/>